<dbReference type="EMBL" id="PVUH01000060">
    <property type="protein sequence ID" value="PRW83078.1"/>
    <property type="molecule type" value="Genomic_DNA"/>
</dbReference>
<protein>
    <submittedName>
        <fullName evidence="1">Uncharacterized protein</fullName>
    </submittedName>
</protein>
<sequence>MRSVFMSIPQAIFEMPATWTGMVQIRGCTNEENGVEESVDCEAEFFGVYAQTAEGLHMWVEDCDTRDQANDLAKYLKSTI</sequence>
<evidence type="ECO:0000313" key="2">
    <source>
        <dbReference type="Proteomes" id="UP000239731"/>
    </source>
</evidence>
<name>A0A2T0HIZ2_PSEFL</name>
<evidence type="ECO:0000313" key="1">
    <source>
        <dbReference type="EMBL" id="PRW83078.1"/>
    </source>
</evidence>
<dbReference type="Proteomes" id="UP000239731">
    <property type="component" value="Unassembled WGS sequence"/>
</dbReference>
<gene>
    <name evidence="1" type="ORF">C7A10_31560</name>
</gene>
<accession>A0A2T0HIZ2</accession>
<proteinExistence type="predicted"/>
<reference evidence="1 2" key="1">
    <citation type="submission" date="2018-03" db="EMBL/GenBank/DDBJ databases">
        <title>Blue discolouration in mozzarella cheese caused by Pseudomonas fluorescens.</title>
        <authorList>
            <person name="Chiesa F."/>
            <person name="Dalmasso A."/>
            <person name="Lomonaco S."/>
        </authorList>
    </citation>
    <scope>NUCLEOTIDE SEQUENCE [LARGE SCALE GENOMIC DNA]</scope>
    <source>
        <strain evidence="1 2">11293</strain>
    </source>
</reference>
<dbReference type="AlphaFoldDB" id="A0A2T0HIZ2"/>
<comment type="caution">
    <text evidence="1">The sequence shown here is derived from an EMBL/GenBank/DDBJ whole genome shotgun (WGS) entry which is preliminary data.</text>
</comment>
<organism evidence="1 2">
    <name type="scientific">Pseudomonas fluorescens</name>
    <dbReference type="NCBI Taxonomy" id="294"/>
    <lineage>
        <taxon>Bacteria</taxon>
        <taxon>Pseudomonadati</taxon>
        <taxon>Pseudomonadota</taxon>
        <taxon>Gammaproteobacteria</taxon>
        <taxon>Pseudomonadales</taxon>
        <taxon>Pseudomonadaceae</taxon>
        <taxon>Pseudomonas</taxon>
    </lineage>
</organism>